<gene>
    <name evidence="12" type="primary">iscS_1</name>
    <name evidence="12" type="ORF">CFOLD11_09140</name>
</gene>
<dbReference type="PANTHER" id="PTHR11601:SF34">
    <property type="entry name" value="CYSTEINE DESULFURASE"/>
    <property type="match status" value="1"/>
</dbReference>
<proteinExistence type="inferred from homology"/>
<dbReference type="GO" id="GO:0051536">
    <property type="term" value="F:iron-sulfur cluster binding"/>
    <property type="evidence" value="ECO:0007669"/>
    <property type="project" value="UniProtKB-KW"/>
</dbReference>
<evidence type="ECO:0000256" key="10">
    <source>
        <dbReference type="RuleBase" id="RU004504"/>
    </source>
</evidence>
<dbReference type="InterPro" id="IPR016454">
    <property type="entry name" value="Cysteine_dSase"/>
</dbReference>
<dbReference type="SUPFAM" id="SSF53383">
    <property type="entry name" value="PLP-dependent transferases"/>
    <property type="match status" value="1"/>
</dbReference>
<dbReference type="AlphaFoldDB" id="A0A9W5XZY9"/>
<dbReference type="RefSeq" id="WP_261851109.1">
    <property type="nucleotide sequence ID" value="NZ_BQXY01000001.1"/>
</dbReference>
<dbReference type="EC" id="2.8.1.7" evidence="3"/>
<dbReference type="InterPro" id="IPR000192">
    <property type="entry name" value="Aminotrans_V_dom"/>
</dbReference>
<keyword evidence="6" id="KW-0663">Pyridoxal phosphate</keyword>
<dbReference type="Gene3D" id="1.10.260.50">
    <property type="match status" value="1"/>
</dbReference>
<reference evidence="12" key="1">
    <citation type="journal article" date="2023" name="Int. J. Syst. Evol. Microbiol.">
        <title>&lt;i&gt;Clostridium folliculivorans&lt;/i&gt; sp. nov., isolated from soil samples of an organic paddy in Japan.</title>
        <authorList>
            <person name="Tazawa J."/>
            <person name="Kobayashi H."/>
            <person name="Tanizawa Y."/>
            <person name="Uchino A."/>
            <person name="Tanaka F."/>
            <person name="Urashima Y."/>
            <person name="Miura S."/>
            <person name="Sakamoto M."/>
            <person name="Ohkuma M."/>
            <person name="Tohno M."/>
        </authorList>
    </citation>
    <scope>NUCLEOTIDE SEQUENCE</scope>
    <source>
        <strain evidence="12">D1-1</strain>
    </source>
</reference>
<dbReference type="NCBIfam" id="NF002806">
    <property type="entry name" value="PRK02948.1"/>
    <property type="match status" value="1"/>
</dbReference>
<keyword evidence="4" id="KW-0808">Transferase</keyword>
<evidence type="ECO:0000256" key="3">
    <source>
        <dbReference type="ARBA" id="ARBA00012239"/>
    </source>
</evidence>
<evidence type="ECO:0000256" key="8">
    <source>
        <dbReference type="ARBA" id="ARBA00023014"/>
    </source>
</evidence>
<accession>A0A9W5XZY9</accession>
<dbReference type="Gene3D" id="3.40.640.10">
    <property type="entry name" value="Type I PLP-dependent aspartate aminotransferase-like (Major domain)"/>
    <property type="match status" value="1"/>
</dbReference>
<sequence length="380" mass="41923">MSDKIYLDYAATTFIRPEVITEINPYLSEFYANPSSLYFDGRQNKIAINRARKNVAELIKCNKNEVFFTSGGSESNNWALKGIAFANKSKGKKIVTSAIEHHSILTTCDFLSKNGFEIVYLPVNSQGRVDLNFLENCVSKDTLVVSINYANNEIGTIQPMKEIAEICKKNNVYFHTDAVQAVGHIDIDVKNIGIDLLSMSSHKIYGPKGCGALFIRDGVILDNLIHGGKQESFRRAGTENVTGIVGFGKAALLSNIELQTEKIRLYELKEYFLDKLLNENPNIILNNPDKFNTLPNNINISIPGIDSHEMLLKLENRNIYVSAGSACTAGNITGSHVLSAIGLAEDLAKSAIRISLGLLTTKNELDYVVEVIGQIINESI</sequence>
<evidence type="ECO:0000256" key="6">
    <source>
        <dbReference type="ARBA" id="ARBA00022898"/>
    </source>
</evidence>
<dbReference type="Gene3D" id="3.90.1150.10">
    <property type="entry name" value="Aspartate Aminotransferase, domain 1"/>
    <property type="match status" value="1"/>
</dbReference>
<organism evidence="12 13">
    <name type="scientific">Clostridium folliculivorans</name>
    <dbReference type="NCBI Taxonomy" id="2886038"/>
    <lineage>
        <taxon>Bacteria</taxon>
        <taxon>Bacillati</taxon>
        <taxon>Bacillota</taxon>
        <taxon>Clostridia</taxon>
        <taxon>Eubacteriales</taxon>
        <taxon>Clostridiaceae</taxon>
        <taxon>Clostridium</taxon>
    </lineage>
</organism>
<keyword evidence="5" id="KW-0479">Metal-binding</keyword>
<dbReference type="PROSITE" id="PS00595">
    <property type="entry name" value="AA_TRANSFER_CLASS_5"/>
    <property type="match status" value="1"/>
</dbReference>
<dbReference type="InterPro" id="IPR020578">
    <property type="entry name" value="Aminotrans_V_PyrdxlP_BS"/>
</dbReference>
<protein>
    <recommendedName>
        <fullName evidence="3">cysteine desulfurase</fullName>
        <ecNumber evidence="3">2.8.1.7</ecNumber>
    </recommendedName>
</protein>
<evidence type="ECO:0000256" key="5">
    <source>
        <dbReference type="ARBA" id="ARBA00022723"/>
    </source>
</evidence>
<dbReference type="InterPro" id="IPR015421">
    <property type="entry name" value="PyrdxlP-dep_Trfase_major"/>
</dbReference>
<comment type="cofactor">
    <cofactor evidence="1 10">
        <name>pyridoxal 5'-phosphate</name>
        <dbReference type="ChEBI" id="CHEBI:597326"/>
    </cofactor>
</comment>
<dbReference type="GO" id="GO:0031071">
    <property type="term" value="F:cysteine desulfurase activity"/>
    <property type="evidence" value="ECO:0007669"/>
    <property type="project" value="UniProtKB-EC"/>
</dbReference>
<evidence type="ECO:0000259" key="11">
    <source>
        <dbReference type="Pfam" id="PF00266"/>
    </source>
</evidence>
<dbReference type="Pfam" id="PF00266">
    <property type="entry name" value="Aminotran_5"/>
    <property type="match status" value="1"/>
</dbReference>
<name>A0A9W5XZY9_9CLOT</name>
<evidence type="ECO:0000256" key="9">
    <source>
        <dbReference type="ARBA" id="ARBA00050776"/>
    </source>
</evidence>
<evidence type="ECO:0000256" key="1">
    <source>
        <dbReference type="ARBA" id="ARBA00001933"/>
    </source>
</evidence>
<feature type="domain" description="Aminotransferase class V" evidence="11">
    <location>
        <begin position="5"/>
        <end position="368"/>
    </location>
</feature>
<dbReference type="InterPro" id="IPR015424">
    <property type="entry name" value="PyrdxlP-dep_Trfase"/>
</dbReference>
<comment type="caution">
    <text evidence="12">The sequence shown here is derived from an EMBL/GenBank/DDBJ whole genome shotgun (WGS) entry which is preliminary data.</text>
</comment>
<evidence type="ECO:0000256" key="7">
    <source>
        <dbReference type="ARBA" id="ARBA00023004"/>
    </source>
</evidence>
<dbReference type="InterPro" id="IPR015422">
    <property type="entry name" value="PyrdxlP-dep_Trfase_small"/>
</dbReference>
<dbReference type="FunFam" id="3.40.640.10:FF:000084">
    <property type="entry name" value="IscS-like cysteine desulfurase"/>
    <property type="match status" value="1"/>
</dbReference>
<evidence type="ECO:0000256" key="2">
    <source>
        <dbReference type="ARBA" id="ARBA00006490"/>
    </source>
</evidence>
<evidence type="ECO:0000313" key="12">
    <source>
        <dbReference type="EMBL" id="GKU24088.1"/>
    </source>
</evidence>
<keyword evidence="8" id="KW-0411">Iron-sulfur</keyword>
<comment type="similarity">
    <text evidence="2">Belongs to the class-V pyridoxal-phosphate-dependent aminotransferase family. NifS/IscS subfamily.</text>
</comment>
<keyword evidence="13" id="KW-1185">Reference proteome</keyword>
<dbReference type="PIRSF" id="PIRSF005572">
    <property type="entry name" value="NifS"/>
    <property type="match status" value="1"/>
</dbReference>
<dbReference type="PANTHER" id="PTHR11601">
    <property type="entry name" value="CYSTEINE DESULFURYLASE FAMILY MEMBER"/>
    <property type="match status" value="1"/>
</dbReference>
<evidence type="ECO:0000313" key="13">
    <source>
        <dbReference type="Proteomes" id="UP001057868"/>
    </source>
</evidence>
<evidence type="ECO:0000256" key="4">
    <source>
        <dbReference type="ARBA" id="ARBA00022679"/>
    </source>
</evidence>
<dbReference type="Proteomes" id="UP001057868">
    <property type="component" value="Unassembled WGS sequence"/>
</dbReference>
<comment type="catalytic activity">
    <reaction evidence="9">
        <text>(sulfur carrier)-H + L-cysteine = (sulfur carrier)-SH + L-alanine</text>
        <dbReference type="Rhea" id="RHEA:43892"/>
        <dbReference type="Rhea" id="RHEA-COMP:14737"/>
        <dbReference type="Rhea" id="RHEA-COMP:14739"/>
        <dbReference type="ChEBI" id="CHEBI:29917"/>
        <dbReference type="ChEBI" id="CHEBI:35235"/>
        <dbReference type="ChEBI" id="CHEBI:57972"/>
        <dbReference type="ChEBI" id="CHEBI:64428"/>
        <dbReference type="EC" id="2.8.1.7"/>
    </reaction>
</comment>
<dbReference type="GO" id="GO:0046872">
    <property type="term" value="F:metal ion binding"/>
    <property type="evidence" value="ECO:0007669"/>
    <property type="project" value="UniProtKB-KW"/>
</dbReference>
<keyword evidence="7" id="KW-0408">Iron</keyword>
<dbReference type="EMBL" id="BQXY01000001">
    <property type="protein sequence ID" value="GKU24088.1"/>
    <property type="molecule type" value="Genomic_DNA"/>
</dbReference>